<dbReference type="InterPro" id="IPR011701">
    <property type="entry name" value="MFS"/>
</dbReference>
<dbReference type="InterPro" id="IPR004812">
    <property type="entry name" value="Efflux_drug-R_Bcr/CmlA"/>
</dbReference>
<dbReference type="PROSITE" id="PS50850">
    <property type="entry name" value="MFS"/>
    <property type="match status" value="1"/>
</dbReference>
<feature type="transmembrane region" description="Helical" evidence="8">
    <location>
        <begin position="62"/>
        <end position="86"/>
    </location>
</feature>
<feature type="transmembrane region" description="Helical" evidence="8">
    <location>
        <begin position="324"/>
        <end position="348"/>
    </location>
</feature>
<keyword evidence="6 8" id="KW-1133">Transmembrane helix</keyword>
<sequence length="384" mass="39284">MSALIAITALAVDMSLPAQPALVRDFGVAADRAQLTLSAFLFGYAVGQLLVGYLADACGRRVVLLVGMGLFACAGFACAVSTGLSVLTGLRFVQGVGAASGTVVAQAMVRDAYSEAESARVFATLIAVLALAPMVAPLIGAWLLVHVGWRAIFATLGVCGVVLVAMTALTLGETLAKRQPSSPGAMVAAFARFFRTTGTRLPASVVALSFASQFAFISASPFLLLEGYGIEPSHFGFYFGATAMALMFGSVSGERLLARGLSPQRVVRLGAAVLLAGGVLVAILVHVPRFGVFALLGPMLVCFLGIGLVGPSATALAMGPVPEIAGTAAATLGFLEMTAGSLSGYLVTKLGIDVRAFGLTIAGLAFACACVVLRMHFAEREAQA</sequence>
<feature type="transmembrane region" description="Helical" evidence="8">
    <location>
        <begin position="201"/>
        <end position="223"/>
    </location>
</feature>
<evidence type="ECO:0000256" key="8">
    <source>
        <dbReference type="SAM" id="Phobius"/>
    </source>
</evidence>
<dbReference type="Gene3D" id="1.20.1720.10">
    <property type="entry name" value="Multidrug resistance protein D"/>
    <property type="match status" value="1"/>
</dbReference>
<dbReference type="SUPFAM" id="SSF103473">
    <property type="entry name" value="MFS general substrate transporter"/>
    <property type="match status" value="1"/>
</dbReference>
<feature type="domain" description="Major facilitator superfamily (MFS) profile" evidence="9">
    <location>
        <begin position="1"/>
        <end position="380"/>
    </location>
</feature>
<feature type="transmembrane region" description="Helical" evidence="8">
    <location>
        <begin position="354"/>
        <end position="373"/>
    </location>
</feature>
<keyword evidence="7 8" id="KW-0472">Membrane</keyword>
<evidence type="ECO:0000313" key="11">
    <source>
        <dbReference type="Proteomes" id="UP001374803"/>
    </source>
</evidence>
<dbReference type="PANTHER" id="PTHR23502">
    <property type="entry name" value="MAJOR FACILITATOR SUPERFAMILY"/>
    <property type="match status" value="1"/>
</dbReference>
<dbReference type="InterPro" id="IPR036259">
    <property type="entry name" value="MFS_trans_sf"/>
</dbReference>
<feature type="transmembrane region" description="Helical" evidence="8">
    <location>
        <begin position="151"/>
        <end position="171"/>
    </location>
</feature>
<dbReference type="EMBL" id="CP089983">
    <property type="protein sequence ID" value="WXB05306.1"/>
    <property type="molecule type" value="Genomic_DNA"/>
</dbReference>
<feature type="transmembrane region" description="Helical" evidence="8">
    <location>
        <begin position="235"/>
        <end position="257"/>
    </location>
</feature>
<protein>
    <submittedName>
        <fullName evidence="10">Multidrug effflux MFS transporter</fullName>
    </submittedName>
</protein>
<evidence type="ECO:0000256" key="3">
    <source>
        <dbReference type="ARBA" id="ARBA00022448"/>
    </source>
</evidence>
<proteinExistence type="inferred from homology"/>
<dbReference type="InterPro" id="IPR020846">
    <property type="entry name" value="MFS_dom"/>
</dbReference>
<dbReference type="RefSeq" id="WP_394834950.1">
    <property type="nucleotide sequence ID" value="NZ_CP089983.1"/>
</dbReference>
<name>A0ABZ2L7Y6_9BACT</name>
<dbReference type="CDD" id="cd17320">
    <property type="entry name" value="MFS_MdfA_MDR_like"/>
    <property type="match status" value="1"/>
</dbReference>
<dbReference type="PRINTS" id="PR01036">
    <property type="entry name" value="TCRTETB"/>
</dbReference>
<evidence type="ECO:0000259" key="9">
    <source>
        <dbReference type="PROSITE" id="PS50850"/>
    </source>
</evidence>
<evidence type="ECO:0000256" key="4">
    <source>
        <dbReference type="ARBA" id="ARBA00022475"/>
    </source>
</evidence>
<evidence type="ECO:0000256" key="7">
    <source>
        <dbReference type="ARBA" id="ARBA00023136"/>
    </source>
</evidence>
<accession>A0ABZ2L7Y6</accession>
<dbReference type="PANTHER" id="PTHR23502:SF132">
    <property type="entry name" value="POLYAMINE TRANSPORTER 2-RELATED"/>
    <property type="match status" value="1"/>
</dbReference>
<dbReference type="Pfam" id="PF07690">
    <property type="entry name" value="MFS_1"/>
    <property type="match status" value="1"/>
</dbReference>
<evidence type="ECO:0000256" key="2">
    <source>
        <dbReference type="ARBA" id="ARBA00006236"/>
    </source>
</evidence>
<feature type="transmembrane region" description="Helical" evidence="8">
    <location>
        <begin position="36"/>
        <end position="55"/>
    </location>
</feature>
<keyword evidence="11" id="KW-1185">Reference proteome</keyword>
<dbReference type="NCBIfam" id="TIGR00710">
    <property type="entry name" value="efflux_Bcr_CflA"/>
    <property type="match status" value="1"/>
</dbReference>
<feature type="transmembrane region" description="Helical" evidence="8">
    <location>
        <begin position="92"/>
        <end position="109"/>
    </location>
</feature>
<reference evidence="10" key="1">
    <citation type="submission" date="2021-12" db="EMBL/GenBank/DDBJ databases">
        <title>Discovery of the Pendulisporaceae a myxobacterial family with distinct sporulation behavior and unique specialized metabolism.</title>
        <authorList>
            <person name="Garcia R."/>
            <person name="Popoff A."/>
            <person name="Bader C.D."/>
            <person name="Loehr J."/>
            <person name="Walesch S."/>
            <person name="Walt C."/>
            <person name="Boldt J."/>
            <person name="Bunk B."/>
            <person name="Haeckl F.J.F.P.J."/>
            <person name="Gunesch A.P."/>
            <person name="Birkelbach J."/>
            <person name="Nuebel U."/>
            <person name="Pietschmann T."/>
            <person name="Bach T."/>
            <person name="Mueller R."/>
        </authorList>
    </citation>
    <scope>NUCLEOTIDE SEQUENCE</scope>
    <source>
        <strain evidence="10">MSr11367</strain>
    </source>
</reference>
<evidence type="ECO:0000256" key="1">
    <source>
        <dbReference type="ARBA" id="ARBA00004651"/>
    </source>
</evidence>
<evidence type="ECO:0000313" key="10">
    <source>
        <dbReference type="EMBL" id="WXB05306.1"/>
    </source>
</evidence>
<evidence type="ECO:0000256" key="6">
    <source>
        <dbReference type="ARBA" id="ARBA00022989"/>
    </source>
</evidence>
<feature type="transmembrane region" description="Helical" evidence="8">
    <location>
        <begin position="293"/>
        <end position="317"/>
    </location>
</feature>
<feature type="transmembrane region" description="Helical" evidence="8">
    <location>
        <begin position="121"/>
        <end position="145"/>
    </location>
</feature>
<keyword evidence="5 8" id="KW-0812">Transmembrane</keyword>
<feature type="transmembrane region" description="Helical" evidence="8">
    <location>
        <begin position="269"/>
        <end position="287"/>
    </location>
</feature>
<gene>
    <name evidence="10" type="ORF">LVJ94_51470</name>
</gene>
<keyword evidence="3" id="KW-0813">Transport</keyword>
<comment type="similarity">
    <text evidence="2">Belongs to the major facilitator superfamily. Bcr/CmlA family.</text>
</comment>
<evidence type="ECO:0000256" key="5">
    <source>
        <dbReference type="ARBA" id="ARBA00022692"/>
    </source>
</evidence>
<comment type="subcellular location">
    <subcellularLocation>
        <location evidence="1">Cell membrane</location>
        <topology evidence="1">Multi-pass membrane protein</topology>
    </subcellularLocation>
</comment>
<organism evidence="10 11">
    <name type="scientific">Pendulispora rubella</name>
    <dbReference type="NCBI Taxonomy" id="2741070"/>
    <lineage>
        <taxon>Bacteria</taxon>
        <taxon>Pseudomonadati</taxon>
        <taxon>Myxococcota</taxon>
        <taxon>Myxococcia</taxon>
        <taxon>Myxococcales</taxon>
        <taxon>Sorangiineae</taxon>
        <taxon>Pendulisporaceae</taxon>
        <taxon>Pendulispora</taxon>
    </lineage>
</organism>
<dbReference type="Proteomes" id="UP001374803">
    <property type="component" value="Chromosome"/>
</dbReference>
<keyword evidence="4" id="KW-1003">Cell membrane</keyword>